<dbReference type="Proteomes" id="UP001150266">
    <property type="component" value="Unassembled WGS sequence"/>
</dbReference>
<dbReference type="SUPFAM" id="SSF81383">
    <property type="entry name" value="F-box domain"/>
    <property type="match status" value="1"/>
</dbReference>
<feature type="region of interest" description="Disordered" evidence="1">
    <location>
        <begin position="1"/>
        <end position="100"/>
    </location>
</feature>
<name>A0A9W9A7N0_9AGAR</name>
<dbReference type="OrthoDB" id="2322499at2759"/>
<sequence length="707" mass="82684">MIRRSQRIQGRNKEKGGTQIQKMTVSEAPESTNSRKRAREDEKEEKEEENAKEYDEDTDVVVQKRRKKTPKQAAPSKLTVASPSKDDQYSESSTRRQRMPEHFRKVRGRFGLLERLAKDVPLDVILEIFCYLDPWDLLRLARTSRDLRNLLMSKSSESTWRIARDNIEGLPPRPEDLNEPQYAHLLFEPYCHICRHSGRCETVLWKFRIRACKKCTLATFPSTRNPQYIDNLPLAFRRTIILPEERIEQSSRTIDFLANREITDRYKAEYEALQTEYDRNAWIVRKKEANAILMKHSHLCEQWHRARLDDRADELNDIRSRRKEAILDRLEEIGWRDEAEMIMTGCNDTFSDHKLVKQSKKLTDYGWRTIKDELVKLLSAEKRRRILSSRYDYIKEDYLGFRSQADFREPFPRLGDILMAKVIQAVITDTSKNPTEYLFRSKVMERLPGVIDKWKAAKTREIVRIMQKARPTATVDDLHLATSVFECRSCGIYDPMYYPQMFSHMCCVKSYSLPKLMKDEHLPHHIEYSWTSTVIAFSEARSEIAKTIIQACSLDPTTATSVDMYAADPLVECLTCKRGSPESSRFFMRWPTSIIHNVEHPLSINSFSEEEREKIVACRSEIRLPLLCAHCHNHQLTDDLSTVLAHLKEVHSEAIDATELENCMKLADIRKHWYFSPFSALKYVSVPFRYEEILPPMPSDVALIKSD</sequence>
<dbReference type="InterPro" id="IPR036047">
    <property type="entry name" value="F-box-like_dom_sf"/>
</dbReference>
<proteinExistence type="predicted"/>
<accession>A0A9W9A7N0</accession>
<evidence type="ECO:0000259" key="2">
    <source>
        <dbReference type="PROSITE" id="PS50181"/>
    </source>
</evidence>
<comment type="caution">
    <text evidence="3">The sequence shown here is derived from an EMBL/GenBank/DDBJ whole genome shotgun (WGS) entry which is preliminary data.</text>
</comment>
<dbReference type="EMBL" id="JAOTPV010000014">
    <property type="protein sequence ID" value="KAJ4475634.1"/>
    <property type="molecule type" value="Genomic_DNA"/>
</dbReference>
<gene>
    <name evidence="3" type="ORF">J3R30DRAFT_3501409</name>
</gene>
<keyword evidence="4" id="KW-1185">Reference proteome</keyword>
<organism evidence="3 4">
    <name type="scientific">Lentinula aciculospora</name>
    <dbReference type="NCBI Taxonomy" id="153920"/>
    <lineage>
        <taxon>Eukaryota</taxon>
        <taxon>Fungi</taxon>
        <taxon>Dikarya</taxon>
        <taxon>Basidiomycota</taxon>
        <taxon>Agaricomycotina</taxon>
        <taxon>Agaricomycetes</taxon>
        <taxon>Agaricomycetidae</taxon>
        <taxon>Agaricales</taxon>
        <taxon>Marasmiineae</taxon>
        <taxon>Omphalotaceae</taxon>
        <taxon>Lentinula</taxon>
    </lineage>
</organism>
<dbReference type="SMART" id="SM00256">
    <property type="entry name" value="FBOX"/>
    <property type="match status" value="1"/>
</dbReference>
<feature type="compositionally biased region" description="Polar residues" evidence="1">
    <location>
        <begin position="18"/>
        <end position="32"/>
    </location>
</feature>
<evidence type="ECO:0000313" key="3">
    <source>
        <dbReference type="EMBL" id="KAJ4475634.1"/>
    </source>
</evidence>
<dbReference type="Gene3D" id="1.20.1280.50">
    <property type="match status" value="1"/>
</dbReference>
<evidence type="ECO:0000313" key="4">
    <source>
        <dbReference type="Proteomes" id="UP001150266"/>
    </source>
</evidence>
<dbReference type="Pfam" id="PF00646">
    <property type="entry name" value="F-box"/>
    <property type="match status" value="1"/>
</dbReference>
<dbReference type="InterPro" id="IPR001810">
    <property type="entry name" value="F-box_dom"/>
</dbReference>
<evidence type="ECO:0000256" key="1">
    <source>
        <dbReference type="SAM" id="MobiDB-lite"/>
    </source>
</evidence>
<dbReference type="CDD" id="cd09917">
    <property type="entry name" value="F-box_SF"/>
    <property type="match status" value="1"/>
</dbReference>
<dbReference type="AlphaFoldDB" id="A0A9W9A7N0"/>
<dbReference type="PROSITE" id="PS50181">
    <property type="entry name" value="FBOX"/>
    <property type="match status" value="1"/>
</dbReference>
<feature type="compositionally biased region" description="Acidic residues" evidence="1">
    <location>
        <begin position="42"/>
        <end position="59"/>
    </location>
</feature>
<protein>
    <recommendedName>
        <fullName evidence="2">F-box domain-containing protein</fullName>
    </recommendedName>
</protein>
<reference evidence="3" key="1">
    <citation type="submission" date="2022-08" db="EMBL/GenBank/DDBJ databases">
        <title>A Global Phylogenomic Analysis of the Shiitake Genus Lentinula.</title>
        <authorList>
            <consortium name="DOE Joint Genome Institute"/>
            <person name="Sierra-Patev S."/>
            <person name="Min B."/>
            <person name="Naranjo-Ortiz M."/>
            <person name="Looney B."/>
            <person name="Konkel Z."/>
            <person name="Slot J.C."/>
            <person name="Sakamoto Y."/>
            <person name="Steenwyk J.L."/>
            <person name="Rokas A."/>
            <person name="Carro J."/>
            <person name="Camarero S."/>
            <person name="Ferreira P."/>
            <person name="Molpeceres G."/>
            <person name="Ruiz-Duenas F.J."/>
            <person name="Serrano A."/>
            <person name="Henrissat B."/>
            <person name="Drula E."/>
            <person name="Hughes K.W."/>
            <person name="Mata J.L."/>
            <person name="Ishikawa N.K."/>
            <person name="Vargas-Isla R."/>
            <person name="Ushijima S."/>
            <person name="Smith C.A."/>
            <person name="Ahrendt S."/>
            <person name="Andreopoulos W."/>
            <person name="He G."/>
            <person name="Labutti K."/>
            <person name="Lipzen A."/>
            <person name="Ng V."/>
            <person name="Riley R."/>
            <person name="Sandor L."/>
            <person name="Barry K."/>
            <person name="Martinez A.T."/>
            <person name="Xiao Y."/>
            <person name="Gibbons J.G."/>
            <person name="Terashima K."/>
            <person name="Grigoriev I.V."/>
            <person name="Hibbett D.S."/>
        </authorList>
    </citation>
    <scope>NUCLEOTIDE SEQUENCE</scope>
    <source>
        <strain evidence="3">JLM2183</strain>
    </source>
</reference>
<feature type="domain" description="F-box" evidence="2">
    <location>
        <begin position="114"/>
        <end position="163"/>
    </location>
</feature>